<dbReference type="PANTHER" id="PTHR10445">
    <property type="entry name" value="GENERAL TRANSCRIPTION FACTOR IIF SUBUNIT 2"/>
    <property type="match status" value="1"/>
</dbReference>
<gene>
    <name evidence="13" type="ORF">BDV95DRAFT_498034</name>
</gene>
<evidence type="ECO:0000256" key="3">
    <source>
        <dbReference type="ARBA" id="ARBA00021453"/>
    </source>
</evidence>
<dbReference type="Proteomes" id="UP000481861">
    <property type="component" value="Unassembled WGS sequence"/>
</dbReference>
<evidence type="ECO:0000313" key="13">
    <source>
        <dbReference type="EMBL" id="KAF2869245.1"/>
    </source>
</evidence>
<reference evidence="13 14" key="1">
    <citation type="submission" date="2020-01" db="EMBL/GenBank/DDBJ databases">
        <authorList>
            <consortium name="DOE Joint Genome Institute"/>
            <person name="Haridas S."/>
            <person name="Albert R."/>
            <person name="Binder M."/>
            <person name="Bloem J."/>
            <person name="Labutti K."/>
            <person name="Salamov A."/>
            <person name="Andreopoulos B."/>
            <person name="Baker S.E."/>
            <person name="Barry K."/>
            <person name="Bills G."/>
            <person name="Bluhm B.H."/>
            <person name="Cannon C."/>
            <person name="Castanera R."/>
            <person name="Culley D.E."/>
            <person name="Daum C."/>
            <person name="Ezra D."/>
            <person name="Gonzalez J.B."/>
            <person name="Henrissat B."/>
            <person name="Kuo A."/>
            <person name="Liang C."/>
            <person name="Lipzen A."/>
            <person name="Lutzoni F."/>
            <person name="Magnuson J."/>
            <person name="Mondo S."/>
            <person name="Nolan M."/>
            <person name="Ohm R."/>
            <person name="Pangilinan J."/>
            <person name="Park H.-J.H."/>
            <person name="Ramirez L."/>
            <person name="Alfaro M."/>
            <person name="Sun H."/>
            <person name="Tritt A."/>
            <person name="Yoshinaga Y."/>
            <person name="Zwiers L.-H.L."/>
            <person name="Turgeon B.G."/>
            <person name="Goodwin S.B."/>
            <person name="Spatafora J.W."/>
            <person name="Crous P.W."/>
            <person name="Grigoriev I.V."/>
        </authorList>
    </citation>
    <scope>NUCLEOTIDE SEQUENCE [LARGE SCALE GENOMIC DNA]</scope>
    <source>
        <strain evidence="13 14">CBS 611.86</strain>
    </source>
</reference>
<evidence type="ECO:0000256" key="1">
    <source>
        <dbReference type="ARBA" id="ARBA00004123"/>
    </source>
</evidence>
<feature type="domain" description="TFIIF beta subunit HTH" evidence="11">
    <location>
        <begin position="267"/>
        <end position="328"/>
    </location>
</feature>
<dbReference type="InterPro" id="IPR003196">
    <property type="entry name" value="TFIIF_beta"/>
</dbReference>
<dbReference type="GO" id="GO:0005674">
    <property type="term" value="C:transcription factor TFIIF complex"/>
    <property type="evidence" value="ECO:0007669"/>
    <property type="project" value="InterPro"/>
</dbReference>
<dbReference type="Pfam" id="PF17683">
    <property type="entry name" value="TFIIF_beta_N"/>
    <property type="match status" value="1"/>
</dbReference>
<comment type="similarity">
    <text evidence="2">Belongs to the TFIIF beta subunit family.</text>
</comment>
<dbReference type="PANTHER" id="PTHR10445:SF0">
    <property type="entry name" value="GENERAL TRANSCRIPTION FACTOR IIF SUBUNIT 2"/>
    <property type="match status" value="1"/>
</dbReference>
<evidence type="ECO:0000259" key="12">
    <source>
        <dbReference type="Pfam" id="PF17683"/>
    </source>
</evidence>
<evidence type="ECO:0000256" key="9">
    <source>
        <dbReference type="ARBA" id="ARBA00081863"/>
    </source>
</evidence>
<name>A0A7C8MKC8_9PLEO</name>
<dbReference type="InterPro" id="IPR036390">
    <property type="entry name" value="WH_DNA-bd_sf"/>
</dbReference>
<proteinExistence type="inferred from homology"/>
<evidence type="ECO:0000256" key="5">
    <source>
        <dbReference type="ARBA" id="ARBA00023125"/>
    </source>
</evidence>
<dbReference type="AlphaFoldDB" id="A0A7C8MKC8"/>
<dbReference type="GO" id="GO:0006367">
    <property type="term" value="P:transcription initiation at RNA polymerase II promoter"/>
    <property type="evidence" value="ECO:0007669"/>
    <property type="project" value="InterPro"/>
</dbReference>
<dbReference type="InterPro" id="IPR040504">
    <property type="entry name" value="TFIIF_beta_N"/>
</dbReference>
<evidence type="ECO:0000256" key="4">
    <source>
        <dbReference type="ARBA" id="ARBA00023015"/>
    </source>
</evidence>
<dbReference type="GO" id="GO:0003677">
    <property type="term" value="F:DNA binding"/>
    <property type="evidence" value="ECO:0007669"/>
    <property type="project" value="UniProtKB-KW"/>
</dbReference>
<evidence type="ECO:0000256" key="10">
    <source>
        <dbReference type="SAM" id="MobiDB-lite"/>
    </source>
</evidence>
<dbReference type="InterPro" id="IPR036388">
    <property type="entry name" value="WH-like_DNA-bd_sf"/>
</dbReference>
<dbReference type="OrthoDB" id="26094at2759"/>
<keyword evidence="14" id="KW-1185">Reference proteome</keyword>
<keyword evidence="7" id="KW-0539">Nucleus</keyword>
<organism evidence="13 14">
    <name type="scientific">Massariosphaeria phaeospora</name>
    <dbReference type="NCBI Taxonomy" id="100035"/>
    <lineage>
        <taxon>Eukaryota</taxon>
        <taxon>Fungi</taxon>
        <taxon>Dikarya</taxon>
        <taxon>Ascomycota</taxon>
        <taxon>Pezizomycotina</taxon>
        <taxon>Dothideomycetes</taxon>
        <taxon>Pleosporomycetidae</taxon>
        <taxon>Pleosporales</taxon>
        <taxon>Pleosporales incertae sedis</taxon>
        <taxon>Massariosphaeria</taxon>
    </lineage>
</organism>
<feature type="region of interest" description="Disordered" evidence="10">
    <location>
        <begin position="1"/>
        <end position="28"/>
    </location>
</feature>
<keyword evidence="5" id="KW-0238">DNA-binding</keyword>
<keyword evidence="13" id="KW-0396">Initiation factor</keyword>
<accession>A0A7C8MKC8</accession>
<dbReference type="FunFam" id="1.10.10.10:FF:000035">
    <property type="entry name" value="General transcription factor IIF subunit 2"/>
    <property type="match status" value="1"/>
</dbReference>
<evidence type="ECO:0000256" key="2">
    <source>
        <dbReference type="ARBA" id="ARBA00009543"/>
    </source>
</evidence>
<dbReference type="InterPro" id="IPR040450">
    <property type="entry name" value="TFIIF_beta_HTH"/>
</dbReference>
<keyword evidence="13" id="KW-0648">Protein biosynthesis</keyword>
<feature type="compositionally biased region" description="Acidic residues" evidence="10">
    <location>
        <begin position="347"/>
        <end position="363"/>
    </location>
</feature>
<comment type="subcellular location">
    <subcellularLocation>
        <location evidence="1">Nucleus</location>
    </subcellularLocation>
</comment>
<evidence type="ECO:0000256" key="8">
    <source>
        <dbReference type="ARBA" id="ARBA00081473"/>
    </source>
</evidence>
<dbReference type="Pfam" id="PF02270">
    <property type="entry name" value="TFIIF_beta"/>
    <property type="match status" value="1"/>
</dbReference>
<dbReference type="SUPFAM" id="SSF46785">
    <property type="entry name" value="Winged helix' DNA-binding domain"/>
    <property type="match status" value="1"/>
</dbReference>
<dbReference type="Gene3D" id="1.10.10.10">
    <property type="entry name" value="Winged helix-like DNA-binding domain superfamily/Winged helix DNA-binding domain"/>
    <property type="match status" value="1"/>
</dbReference>
<sequence>MNGIKPDPDVKMEADGSTPSGSGYMDDEFYEDTGELALPSKGVPKDIWLTRIPDWLYQAVSKWDDLADGGSDNDEIQIGEILAFRDEARQGVSKTHPMRVFLSDRWRDKAQLPSAFELTMAPSKDDVLGNTYVFTEKDLPGYKPTGFAGYGGYGGYGFNRGGAGSSFGGTQDPKARIQKRGKYKKAIPKQTALLGSASRSYNANPLPTKEFVAFSKARTKVAIQGNNSRTNIVDNLNAHNAGESAQKMFKAFIKPASAPKSQLNKAARIPRNDLIDMLHKCFDRYKYWPMRTLKLETRQPEAYLKEILHEIAQLVNTGPFASCYMRQNMYANERKEKDQVADRPPGADDEGKDSVDEEMEDVV</sequence>
<feature type="compositionally biased region" description="Basic and acidic residues" evidence="10">
    <location>
        <begin position="1"/>
        <end position="14"/>
    </location>
</feature>
<evidence type="ECO:0000313" key="14">
    <source>
        <dbReference type="Proteomes" id="UP000481861"/>
    </source>
</evidence>
<evidence type="ECO:0000256" key="7">
    <source>
        <dbReference type="ARBA" id="ARBA00023242"/>
    </source>
</evidence>
<dbReference type="GO" id="GO:0003743">
    <property type="term" value="F:translation initiation factor activity"/>
    <property type="evidence" value="ECO:0007669"/>
    <property type="project" value="UniProtKB-KW"/>
</dbReference>
<feature type="domain" description="TFIIF beta subunit N-terminal" evidence="12">
    <location>
        <begin position="45"/>
        <end position="205"/>
    </location>
</feature>
<keyword evidence="4" id="KW-0805">Transcription regulation</keyword>
<keyword evidence="6" id="KW-0804">Transcription</keyword>
<comment type="caution">
    <text evidence="13">The sequence shown here is derived from an EMBL/GenBank/DDBJ whole genome shotgun (WGS) entry which is preliminary data.</text>
</comment>
<dbReference type="CDD" id="cd07980">
    <property type="entry name" value="TFIIF_beta"/>
    <property type="match status" value="1"/>
</dbReference>
<evidence type="ECO:0000259" key="11">
    <source>
        <dbReference type="Pfam" id="PF02270"/>
    </source>
</evidence>
<dbReference type="EMBL" id="JAADJZ010000016">
    <property type="protein sequence ID" value="KAF2869245.1"/>
    <property type="molecule type" value="Genomic_DNA"/>
</dbReference>
<dbReference type="SUPFAM" id="SSF50916">
    <property type="entry name" value="Rap30/74 interaction domains"/>
    <property type="match status" value="1"/>
</dbReference>
<evidence type="ECO:0000256" key="6">
    <source>
        <dbReference type="ARBA" id="ARBA00023163"/>
    </source>
</evidence>
<protein>
    <recommendedName>
        <fullName evidence="3">Transcription initiation factor IIF subunit beta</fullName>
    </recommendedName>
    <alternativeName>
        <fullName evidence="9">TFIIF medium subunit</fullName>
    </alternativeName>
    <alternativeName>
        <fullName evidence="8">TFIIF-beta</fullName>
    </alternativeName>
</protein>
<dbReference type="InterPro" id="IPR011039">
    <property type="entry name" value="TFIIF_interaction"/>
</dbReference>
<feature type="region of interest" description="Disordered" evidence="10">
    <location>
        <begin position="334"/>
        <end position="363"/>
    </location>
</feature>